<evidence type="ECO:0000313" key="3">
    <source>
        <dbReference type="EMBL" id="MCK9685590.1"/>
    </source>
</evidence>
<evidence type="ECO:0000313" key="4">
    <source>
        <dbReference type="Proteomes" id="UP001139353"/>
    </source>
</evidence>
<keyword evidence="1" id="KW-0812">Transmembrane</keyword>
<dbReference type="Proteomes" id="UP001139353">
    <property type="component" value="Unassembled WGS sequence"/>
</dbReference>
<accession>A0A9X1YHN9</accession>
<reference evidence="3" key="1">
    <citation type="submission" date="2021-11" db="EMBL/GenBank/DDBJ databases">
        <title>BS-T2-15 a new species belonging to the Comamonadaceae family isolated from the soil of a French oak forest.</title>
        <authorList>
            <person name="Mieszkin S."/>
            <person name="Alain K."/>
        </authorList>
    </citation>
    <scope>NUCLEOTIDE SEQUENCE</scope>
    <source>
        <strain evidence="3">BS-T2-15</strain>
    </source>
</reference>
<dbReference type="RefSeq" id="WP_275681588.1">
    <property type="nucleotide sequence ID" value="NZ_JAJLJH010000001.1"/>
</dbReference>
<name>A0A9X1YHN9_9BURK</name>
<protein>
    <submittedName>
        <fullName evidence="3">DUF3592 domain-containing protein</fullName>
    </submittedName>
</protein>
<gene>
    <name evidence="3" type="ORF">LPC04_07705</name>
</gene>
<evidence type="ECO:0000256" key="1">
    <source>
        <dbReference type="SAM" id="Phobius"/>
    </source>
</evidence>
<comment type="caution">
    <text evidence="3">The sequence shown here is derived from an EMBL/GenBank/DDBJ whole genome shotgun (WGS) entry which is preliminary data.</text>
</comment>
<dbReference type="InterPro" id="IPR021994">
    <property type="entry name" value="DUF3592"/>
</dbReference>
<feature type="transmembrane region" description="Helical" evidence="1">
    <location>
        <begin position="12"/>
        <end position="35"/>
    </location>
</feature>
<keyword evidence="1" id="KW-1133">Transmembrane helix</keyword>
<feature type="transmembrane region" description="Helical" evidence="1">
    <location>
        <begin position="156"/>
        <end position="179"/>
    </location>
</feature>
<organism evidence="3 4">
    <name type="scientific">Scleromatobacter humisilvae</name>
    <dbReference type="NCBI Taxonomy" id="2897159"/>
    <lineage>
        <taxon>Bacteria</taxon>
        <taxon>Pseudomonadati</taxon>
        <taxon>Pseudomonadota</taxon>
        <taxon>Betaproteobacteria</taxon>
        <taxon>Burkholderiales</taxon>
        <taxon>Sphaerotilaceae</taxon>
        <taxon>Scleromatobacter</taxon>
    </lineage>
</organism>
<sequence>MNPSPPAHPARAAGPLAGLAMGLIVLVIIGVTVMLCWRPAHDIQDEILGQDWIVVPARIAEARVDFTHTPAIGKRSAWNGWCASWKYAYEWHGAHHWAVVGDDTPSTLAPGCFTYQAGAQQALARHPPGTTLAVRVDPSAPWHSTTQPAGVRGGDIAALVFGLIPALIFVGGCVAGLRARQGAPSRRR</sequence>
<feature type="domain" description="DUF3592" evidence="2">
    <location>
        <begin position="55"/>
        <end position="148"/>
    </location>
</feature>
<dbReference type="EMBL" id="JAJLJH010000001">
    <property type="protein sequence ID" value="MCK9685590.1"/>
    <property type="molecule type" value="Genomic_DNA"/>
</dbReference>
<dbReference type="Pfam" id="PF12158">
    <property type="entry name" value="DUF3592"/>
    <property type="match status" value="1"/>
</dbReference>
<keyword evidence="4" id="KW-1185">Reference proteome</keyword>
<evidence type="ECO:0000259" key="2">
    <source>
        <dbReference type="Pfam" id="PF12158"/>
    </source>
</evidence>
<keyword evidence="1" id="KW-0472">Membrane</keyword>
<proteinExistence type="predicted"/>
<dbReference type="AlphaFoldDB" id="A0A9X1YHN9"/>